<dbReference type="AlphaFoldDB" id="A0A1L5P345"/>
<reference evidence="2 3" key="1">
    <citation type="submission" date="2016-09" db="EMBL/GenBank/DDBJ databases">
        <title>The complete genome sequences of Rhizobium gallicum, symbiovars gallicum and phaseoli, symbionts associated to common bean (Phaseolus vulgaris).</title>
        <authorList>
            <person name="Bustos P."/>
            <person name="Santamaria R.I."/>
            <person name="Perez-Carrascal O.M."/>
            <person name="Juarez S."/>
            <person name="Lozano L."/>
            <person name="Martinez-Flores I."/>
            <person name="Martinez-Romero E."/>
            <person name="Cevallos M."/>
            <person name="Romero D."/>
            <person name="Davila G."/>
            <person name="Gonzalez V."/>
        </authorList>
    </citation>
    <scope>NUCLEOTIDE SEQUENCE [LARGE SCALE GENOMIC DNA]</scope>
    <source>
        <strain evidence="2 3">8C-3</strain>
    </source>
</reference>
<protein>
    <submittedName>
        <fullName evidence="2">Uncharacterized protein</fullName>
    </submittedName>
</protein>
<sequence length="68" mass="7458">MKPSGFERISPMKPSHTTTVKLGVTVDMSKFGRQPDTKPTDMSHQSQNLAQARKSVRGDLKLGDKSDA</sequence>
<organism evidence="2 3">
    <name type="scientific">Rhizobium etli 8C-3</name>
    <dbReference type="NCBI Taxonomy" id="538025"/>
    <lineage>
        <taxon>Bacteria</taxon>
        <taxon>Pseudomonadati</taxon>
        <taxon>Pseudomonadota</taxon>
        <taxon>Alphaproteobacteria</taxon>
        <taxon>Hyphomicrobiales</taxon>
        <taxon>Rhizobiaceae</taxon>
        <taxon>Rhizobium/Agrobacterium group</taxon>
        <taxon>Rhizobium</taxon>
    </lineage>
</organism>
<dbReference type="EMBL" id="CP017241">
    <property type="protein sequence ID" value="APO74579.1"/>
    <property type="molecule type" value="Genomic_DNA"/>
</dbReference>
<feature type="compositionally biased region" description="Basic and acidic residues" evidence="1">
    <location>
        <begin position="56"/>
        <end position="68"/>
    </location>
</feature>
<feature type="region of interest" description="Disordered" evidence="1">
    <location>
        <begin position="1"/>
        <end position="68"/>
    </location>
</feature>
<evidence type="ECO:0000313" key="2">
    <source>
        <dbReference type="EMBL" id="APO74579.1"/>
    </source>
</evidence>
<name>A0A1L5P345_RHIET</name>
<accession>A0A1L5P345</accession>
<gene>
    <name evidence="2" type="ORF">AM571_CH01758</name>
</gene>
<evidence type="ECO:0000256" key="1">
    <source>
        <dbReference type="SAM" id="MobiDB-lite"/>
    </source>
</evidence>
<proteinExistence type="predicted"/>
<evidence type="ECO:0000313" key="3">
    <source>
        <dbReference type="Proteomes" id="UP000185109"/>
    </source>
</evidence>
<dbReference type="Proteomes" id="UP000185109">
    <property type="component" value="Chromosome"/>
</dbReference>